<feature type="transmembrane region" description="Helical" evidence="2">
    <location>
        <begin position="70"/>
        <end position="87"/>
    </location>
</feature>
<dbReference type="STRING" id="1838286.Verru16b_00557"/>
<name>A0A1D8ARK8_9BACT</name>
<protein>
    <submittedName>
        <fullName evidence="3">Uncharacterized protein</fullName>
    </submittedName>
</protein>
<evidence type="ECO:0000313" key="3">
    <source>
        <dbReference type="EMBL" id="AOS43512.1"/>
    </source>
</evidence>
<organism evidence="3 4">
    <name type="scientific">Lacunisphaera limnophila</name>
    <dbReference type="NCBI Taxonomy" id="1838286"/>
    <lineage>
        <taxon>Bacteria</taxon>
        <taxon>Pseudomonadati</taxon>
        <taxon>Verrucomicrobiota</taxon>
        <taxon>Opitutia</taxon>
        <taxon>Opitutales</taxon>
        <taxon>Opitutaceae</taxon>
        <taxon>Lacunisphaera</taxon>
    </lineage>
</organism>
<keyword evidence="2" id="KW-0472">Membrane</keyword>
<dbReference type="EMBL" id="CP016094">
    <property type="protein sequence ID" value="AOS43512.1"/>
    <property type="molecule type" value="Genomic_DNA"/>
</dbReference>
<keyword evidence="4" id="KW-1185">Reference proteome</keyword>
<dbReference type="Proteomes" id="UP000095228">
    <property type="component" value="Chromosome"/>
</dbReference>
<evidence type="ECO:0000313" key="4">
    <source>
        <dbReference type="Proteomes" id="UP000095228"/>
    </source>
</evidence>
<accession>A0A1D8ARK8</accession>
<feature type="region of interest" description="Disordered" evidence="1">
    <location>
        <begin position="165"/>
        <end position="187"/>
    </location>
</feature>
<sequence>MVRGWLLPLMHPPAPLSAALPPLLATAVLLLATASSWRARRVWVESVGLAAGVAGLALALAGLPRPVSASLLPSASLLLIWVVFAASEWRFAPDLGQTGFSWTFQAALRPTLGTGIGATPGFLALLFWHDNPWLPLLQPLALVSGLLAAHRLDLAFHQLTCSTPVRRPSDDDESDGPNLPLPENTHV</sequence>
<keyword evidence="2" id="KW-1133">Transmembrane helix</keyword>
<feature type="transmembrane region" description="Helical" evidence="2">
    <location>
        <begin position="46"/>
        <end position="63"/>
    </location>
</feature>
<evidence type="ECO:0000256" key="1">
    <source>
        <dbReference type="SAM" id="MobiDB-lite"/>
    </source>
</evidence>
<proteinExistence type="predicted"/>
<dbReference type="AlphaFoldDB" id="A0A1D8ARK8"/>
<evidence type="ECO:0000256" key="2">
    <source>
        <dbReference type="SAM" id="Phobius"/>
    </source>
</evidence>
<feature type="transmembrane region" description="Helical" evidence="2">
    <location>
        <begin position="107"/>
        <end position="128"/>
    </location>
</feature>
<reference evidence="3 4" key="1">
    <citation type="submission" date="2016-06" db="EMBL/GenBank/DDBJ databases">
        <title>Three novel species with peptidoglycan cell walls form the new genus Lacunisphaera gen. nov. in the family Opitutaceae of the verrucomicrobial subdivision 4.</title>
        <authorList>
            <person name="Rast P."/>
            <person name="Gloeckner I."/>
            <person name="Jogler M."/>
            <person name="Boedeker C."/>
            <person name="Jeske O."/>
            <person name="Wiegand S."/>
            <person name="Reinhardt R."/>
            <person name="Schumann P."/>
            <person name="Rohde M."/>
            <person name="Spring S."/>
            <person name="Gloeckner F.O."/>
            <person name="Jogler C."/>
        </authorList>
    </citation>
    <scope>NUCLEOTIDE SEQUENCE [LARGE SCALE GENOMIC DNA]</scope>
    <source>
        <strain evidence="3 4">IG16b</strain>
    </source>
</reference>
<gene>
    <name evidence="3" type="ORF">Verru16b_00557</name>
</gene>
<dbReference type="KEGG" id="obg:Verru16b_00557"/>
<keyword evidence="2" id="KW-0812">Transmembrane</keyword>